<evidence type="ECO:0000256" key="1">
    <source>
        <dbReference type="ARBA" id="ARBA00022723"/>
    </source>
</evidence>
<dbReference type="InterPro" id="IPR035500">
    <property type="entry name" value="NHR-like_dom_sf"/>
</dbReference>
<dbReference type="PANTHER" id="PTHR46011">
    <property type="entry name" value="NUCLEAR HORMONE RECEPTOR FAMILY MEMBER NHR-86-RELATED"/>
    <property type="match status" value="1"/>
</dbReference>
<dbReference type="SUPFAM" id="SSF48508">
    <property type="entry name" value="Nuclear receptor ligand-binding domain"/>
    <property type="match status" value="1"/>
</dbReference>
<evidence type="ECO:0000256" key="7">
    <source>
        <dbReference type="ARBA" id="ARBA00023170"/>
    </source>
</evidence>
<keyword evidence="3" id="KW-0862">Zinc</keyword>
<dbReference type="SMART" id="SM00399">
    <property type="entry name" value="ZnF_C4"/>
    <property type="match status" value="1"/>
</dbReference>
<proteinExistence type="predicted"/>
<keyword evidence="6" id="KW-0804">Transcription</keyword>
<dbReference type="SMART" id="SM00430">
    <property type="entry name" value="HOLI"/>
    <property type="match status" value="1"/>
</dbReference>
<evidence type="ECO:0000256" key="3">
    <source>
        <dbReference type="ARBA" id="ARBA00022833"/>
    </source>
</evidence>
<keyword evidence="2" id="KW-0863">Zinc-finger</keyword>
<name>A0AAV5VXH3_9BILA</name>
<dbReference type="InterPro" id="IPR000536">
    <property type="entry name" value="Nucl_hrmn_rcpt_lig-bd"/>
</dbReference>
<feature type="domain" description="Nuclear receptor" evidence="9">
    <location>
        <begin position="12"/>
        <end position="88"/>
    </location>
</feature>
<dbReference type="EMBL" id="BTSY01000004">
    <property type="protein sequence ID" value="GMT23226.1"/>
    <property type="molecule type" value="Genomic_DNA"/>
</dbReference>
<dbReference type="PRINTS" id="PR00047">
    <property type="entry name" value="STROIDFINGER"/>
</dbReference>
<dbReference type="PANTHER" id="PTHR46011:SF6">
    <property type="entry name" value="HIGH ZINC ACTIVATED NUCLEAR RECEPTOR PROTEIN"/>
    <property type="match status" value="1"/>
</dbReference>
<dbReference type="Pfam" id="PF00104">
    <property type="entry name" value="Hormone_recep"/>
    <property type="match status" value="1"/>
</dbReference>
<dbReference type="Proteomes" id="UP001432322">
    <property type="component" value="Unassembled WGS sequence"/>
</dbReference>
<evidence type="ECO:0000313" key="10">
    <source>
        <dbReference type="EMBL" id="GMT23226.1"/>
    </source>
</evidence>
<keyword evidence="11" id="KW-1185">Reference proteome</keyword>
<evidence type="ECO:0000313" key="11">
    <source>
        <dbReference type="Proteomes" id="UP001432322"/>
    </source>
</evidence>
<keyword evidence="5" id="KW-0238">DNA-binding</keyword>
<dbReference type="Pfam" id="PF00105">
    <property type="entry name" value="zf-C4"/>
    <property type="match status" value="1"/>
</dbReference>
<dbReference type="GO" id="GO:0043565">
    <property type="term" value="F:sequence-specific DNA binding"/>
    <property type="evidence" value="ECO:0007669"/>
    <property type="project" value="InterPro"/>
</dbReference>
<comment type="caution">
    <text evidence="10">The sequence shown here is derived from an EMBL/GenBank/DDBJ whole genome shotgun (WGS) entry which is preliminary data.</text>
</comment>
<sequence>MPSTVKLSEADHRSCLVCSAPTNVVHLGMDICRACSCFFTRAKKTGKEYPCRQGNGTCDTAKEAKYVCRRCRFDKCISVGLTYNGPMRERRKAVVPILNRIRREFNISVERRRVQEWQLLRKCGLHKRIPHPTLEIYDVQETTFYEILNIYVVQSFVFFKKSFPALQQLPEKETEIIFKDFIGKLSIIESYYFTRQIWGGINRFIMNSVFTCKDMDNSLGIDGIDSSKVYNADLLKSCTQMHVDDLHRVLLPIFNRTNLSETEFFALITLAMCELDAECEISEEAKNTLDKYRLEALKGLQSFYRQELGLVDYSMRIGNLMSLNHVIQECKSLFTVFLRLYDTMFDLFMGNDLMRRMFL</sequence>
<evidence type="ECO:0000256" key="4">
    <source>
        <dbReference type="ARBA" id="ARBA00023015"/>
    </source>
</evidence>
<organism evidence="10 11">
    <name type="scientific">Pristionchus fissidentatus</name>
    <dbReference type="NCBI Taxonomy" id="1538716"/>
    <lineage>
        <taxon>Eukaryota</taxon>
        <taxon>Metazoa</taxon>
        <taxon>Ecdysozoa</taxon>
        <taxon>Nematoda</taxon>
        <taxon>Chromadorea</taxon>
        <taxon>Rhabditida</taxon>
        <taxon>Rhabditina</taxon>
        <taxon>Diplogasteromorpha</taxon>
        <taxon>Diplogasteroidea</taxon>
        <taxon>Neodiplogasteridae</taxon>
        <taxon>Pristionchus</taxon>
    </lineage>
</organism>
<evidence type="ECO:0000256" key="8">
    <source>
        <dbReference type="ARBA" id="ARBA00023242"/>
    </source>
</evidence>
<protein>
    <recommendedName>
        <fullName evidence="9">Nuclear receptor domain-containing protein</fullName>
    </recommendedName>
</protein>
<dbReference type="InterPro" id="IPR013088">
    <property type="entry name" value="Znf_NHR/GATA"/>
</dbReference>
<reference evidence="10" key="1">
    <citation type="submission" date="2023-10" db="EMBL/GenBank/DDBJ databases">
        <title>Genome assembly of Pristionchus species.</title>
        <authorList>
            <person name="Yoshida K."/>
            <person name="Sommer R.J."/>
        </authorList>
    </citation>
    <scope>NUCLEOTIDE SEQUENCE</scope>
    <source>
        <strain evidence="10">RS5133</strain>
    </source>
</reference>
<dbReference type="Gene3D" id="3.30.50.10">
    <property type="entry name" value="Erythroid Transcription Factor GATA-1, subunit A"/>
    <property type="match status" value="1"/>
</dbReference>
<evidence type="ECO:0000259" key="9">
    <source>
        <dbReference type="PROSITE" id="PS51030"/>
    </source>
</evidence>
<dbReference type="Gene3D" id="1.10.565.10">
    <property type="entry name" value="Retinoid X Receptor"/>
    <property type="match status" value="1"/>
</dbReference>
<dbReference type="AlphaFoldDB" id="A0AAV5VXH3"/>
<evidence type="ECO:0000256" key="2">
    <source>
        <dbReference type="ARBA" id="ARBA00022771"/>
    </source>
</evidence>
<dbReference type="GO" id="GO:0003700">
    <property type="term" value="F:DNA-binding transcription factor activity"/>
    <property type="evidence" value="ECO:0007669"/>
    <property type="project" value="InterPro"/>
</dbReference>
<accession>A0AAV5VXH3</accession>
<dbReference type="PROSITE" id="PS51030">
    <property type="entry name" value="NUCLEAR_REC_DBD_2"/>
    <property type="match status" value="1"/>
</dbReference>
<dbReference type="GO" id="GO:0005634">
    <property type="term" value="C:nucleus"/>
    <property type="evidence" value="ECO:0007669"/>
    <property type="project" value="TreeGrafter"/>
</dbReference>
<gene>
    <name evidence="10" type="ORF">PFISCL1PPCAC_14523</name>
</gene>
<keyword evidence="1" id="KW-0479">Metal-binding</keyword>
<dbReference type="GO" id="GO:0008270">
    <property type="term" value="F:zinc ion binding"/>
    <property type="evidence" value="ECO:0007669"/>
    <property type="project" value="UniProtKB-KW"/>
</dbReference>
<dbReference type="SUPFAM" id="SSF57716">
    <property type="entry name" value="Glucocorticoid receptor-like (DNA-binding domain)"/>
    <property type="match status" value="1"/>
</dbReference>
<evidence type="ECO:0000256" key="6">
    <source>
        <dbReference type="ARBA" id="ARBA00023163"/>
    </source>
</evidence>
<keyword evidence="4" id="KW-0805">Transcription regulation</keyword>
<dbReference type="InterPro" id="IPR001628">
    <property type="entry name" value="Znf_hrmn_rcpt"/>
</dbReference>
<keyword evidence="8" id="KW-0539">Nucleus</keyword>
<evidence type="ECO:0000256" key="5">
    <source>
        <dbReference type="ARBA" id="ARBA00023125"/>
    </source>
</evidence>
<keyword evidence="7" id="KW-0675">Receptor</keyword>